<dbReference type="InterPro" id="IPR022742">
    <property type="entry name" value="Hydrolase_4"/>
</dbReference>
<dbReference type="PANTHER" id="PTHR43265:SF1">
    <property type="entry name" value="ESTERASE ESTD"/>
    <property type="match status" value="1"/>
</dbReference>
<name>A0ABP9HSH8_9ACTN</name>
<comment type="caution">
    <text evidence="2">The sequence shown here is derived from an EMBL/GenBank/DDBJ whole genome shotgun (WGS) entry which is preliminary data.</text>
</comment>
<dbReference type="GO" id="GO:0016787">
    <property type="term" value="F:hydrolase activity"/>
    <property type="evidence" value="ECO:0007669"/>
    <property type="project" value="UniProtKB-KW"/>
</dbReference>
<keyword evidence="2" id="KW-0378">Hydrolase</keyword>
<evidence type="ECO:0000313" key="3">
    <source>
        <dbReference type="Proteomes" id="UP001501195"/>
    </source>
</evidence>
<dbReference type="InterPro" id="IPR053145">
    <property type="entry name" value="AB_hydrolase_Est10"/>
</dbReference>
<dbReference type="InterPro" id="IPR029058">
    <property type="entry name" value="AB_hydrolase_fold"/>
</dbReference>
<evidence type="ECO:0000313" key="2">
    <source>
        <dbReference type="EMBL" id="GAA4977137.1"/>
    </source>
</evidence>
<dbReference type="Pfam" id="PF12146">
    <property type="entry name" value="Hydrolase_4"/>
    <property type="match status" value="1"/>
</dbReference>
<feature type="domain" description="Serine aminopeptidase S33" evidence="1">
    <location>
        <begin position="55"/>
        <end position="290"/>
    </location>
</feature>
<evidence type="ECO:0000259" key="1">
    <source>
        <dbReference type="Pfam" id="PF12146"/>
    </source>
</evidence>
<reference evidence="3" key="1">
    <citation type="journal article" date="2019" name="Int. J. Syst. Evol. Microbiol.">
        <title>The Global Catalogue of Microorganisms (GCM) 10K type strain sequencing project: providing services to taxonomists for standard genome sequencing and annotation.</title>
        <authorList>
            <consortium name="The Broad Institute Genomics Platform"/>
            <consortium name="The Broad Institute Genome Sequencing Center for Infectious Disease"/>
            <person name="Wu L."/>
            <person name="Ma J."/>
        </authorList>
    </citation>
    <scope>NUCLEOTIDE SEQUENCE [LARGE SCALE GENOMIC DNA]</scope>
    <source>
        <strain evidence="3">JCM 18126</strain>
    </source>
</reference>
<dbReference type="SUPFAM" id="SSF53474">
    <property type="entry name" value="alpha/beta-Hydrolases"/>
    <property type="match status" value="1"/>
</dbReference>
<gene>
    <name evidence="2" type="ORF">GCM10023225_17420</name>
</gene>
<proteinExistence type="predicted"/>
<accession>A0ABP9HSH8</accession>
<protein>
    <submittedName>
        <fullName evidence="2">CocE/NonD family hydrolase</fullName>
    </submittedName>
</protein>
<dbReference type="RefSeq" id="WP_345712079.1">
    <property type="nucleotide sequence ID" value="NZ_BAABIL010000232.1"/>
</dbReference>
<dbReference type="PANTHER" id="PTHR43265">
    <property type="entry name" value="ESTERASE ESTD"/>
    <property type="match status" value="1"/>
</dbReference>
<sequence>MTRTILRGLAVLAALALGLGLLVAAGNDYRFEEERVVVPVPGGALEAVVARPRGTARGLVVFVHGDGPVDATHDGLYRPWFEAAADAGFATLSWSKPGVGASSGNWLSQSMDERAAEVSHVLGWAAAQPDLPTGTTVLWGASQAGWVLPQVVRTRSDVDAVVAVSPAVNWLRQGRFNLLAELDHAGADEAAREEAVAASDRTRALLESGADHTRYLARTTEADPMDAERWGFVARNFRADATADLEAAAARHLPVLLTLGSEDRNVDVDETEATYRRILGDDVTVARFEAAHSMARPAVEESDALGLLAAVARPRALLAPGVLSTYRDFLAALAPPAAAGTANLRMRSPGRP</sequence>
<organism evidence="2 3">
    <name type="scientific">Kineococcus glutinatus</name>
    <dbReference type="NCBI Taxonomy" id="1070872"/>
    <lineage>
        <taxon>Bacteria</taxon>
        <taxon>Bacillati</taxon>
        <taxon>Actinomycetota</taxon>
        <taxon>Actinomycetes</taxon>
        <taxon>Kineosporiales</taxon>
        <taxon>Kineosporiaceae</taxon>
        <taxon>Kineococcus</taxon>
    </lineage>
</organism>
<keyword evidence="3" id="KW-1185">Reference proteome</keyword>
<dbReference type="EMBL" id="BAABIL010000232">
    <property type="protein sequence ID" value="GAA4977137.1"/>
    <property type="molecule type" value="Genomic_DNA"/>
</dbReference>
<dbReference type="Gene3D" id="3.40.50.1820">
    <property type="entry name" value="alpha/beta hydrolase"/>
    <property type="match status" value="1"/>
</dbReference>
<dbReference type="Proteomes" id="UP001501195">
    <property type="component" value="Unassembled WGS sequence"/>
</dbReference>